<evidence type="ECO:0000313" key="1">
    <source>
        <dbReference type="EMBL" id="CAI2194013.1"/>
    </source>
</evidence>
<comment type="caution">
    <text evidence="1">The sequence shown here is derived from an EMBL/GenBank/DDBJ whole genome shotgun (WGS) entry which is preliminary data.</text>
</comment>
<sequence length="226" mass="26108">MDMSFKLYILLSNDPEVHVVNIYKDNKDKNGYVKLNETKYFLDLLEVVHLRDYVCSIKEVSDSDKSNLKLWKVISVKSKNIKKQNIFTEENIIYELKGNEMDLEELFSNYFQDELDNKNKSESSIITIIPPVVNDTIKTLWNGNTGQSEIVRRFQFHMENDKSYHPIPVIVGGPGVGKSRFLDEVEELILKKAEEYHNNAFTNMIAINTTYGNSTVADDIDEKIQA</sequence>
<organism evidence="1 2">
    <name type="scientific">Funneliformis geosporum</name>
    <dbReference type="NCBI Taxonomy" id="1117311"/>
    <lineage>
        <taxon>Eukaryota</taxon>
        <taxon>Fungi</taxon>
        <taxon>Fungi incertae sedis</taxon>
        <taxon>Mucoromycota</taxon>
        <taxon>Glomeromycotina</taxon>
        <taxon>Glomeromycetes</taxon>
        <taxon>Glomerales</taxon>
        <taxon>Glomeraceae</taxon>
        <taxon>Funneliformis</taxon>
    </lineage>
</organism>
<dbReference type="OrthoDB" id="2424170at2759"/>
<dbReference type="AlphaFoldDB" id="A0A9W4T6D5"/>
<gene>
    <name evidence="1" type="ORF">FWILDA_LOCUS16364</name>
</gene>
<dbReference type="EMBL" id="CAMKVN010010323">
    <property type="protein sequence ID" value="CAI2194013.1"/>
    <property type="molecule type" value="Genomic_DNA"/>
</dbReference>
<accession>A0A9W4T6D5</accession>
<protein>
    <submittedName>
        <fullName evidence="1">16581_t:CDS:1</fullName>
    </submittedName>
</protein>
<dbReference type="Proteomes" id="UP001153678">
    <property type="component" value="Unassembled WGS sequence"/>
</dbReference>
<evidence type="ECO:0000313" key="2">
    <source>
        <dbReference type="Proteomes" id="UP001153678"/>
    </source>
</evidence>
<proteinExistence type="predicted"/>
<reference evidence="1" key="1">
    <citation type="submission" date="2022-08" db="EMBL/GenBank/DDBJ databases">
        <authorList>
            <person name="Kallberg Y."/>
            <person name="Tangrot J."/>
            <person name="Rosling A."/>
        </authorList>
    </citation>
    <scope>NUCLEOTIDE SEQUENCE</scope>
    <source>
        <strain evidence="1">Wild A</strain>
    </source>
</reference>
<keyword evidence="2" id="KW-1185">Reference proteome</keyword>
<name>A0A9W4T6D5_9GLOM</name>